<dbReference type="PANTHER" id="PTHR12392:SF0">
    <property type="entry name" value="LADININ-1"/>
    <property type="match status" value="1"/>
</dbReference>
<dbReference type="InterPro" id="IPR017404">
    <property type="entry name" value="Ladinin_1"/>
</dbReference>
<name>A0A6J0SPC9_9SAUR</name>
<protein>
    <submittedName>
        <fullName evidence="3">Ladinin-1 isoform X1</fullName>
    </submittedName>
</protein>
<feature type="compositionally biased region" description="Polar residues" evidence="1">
    <location>
        <begin position="259"/>
        <end position="275"/>
    </location>
</feature>
<reference evidence="3" key="1">
    <citation type="submission" date="2025-08" db="UniProtKB">
        <authorList>
            <consortium name="RefSeq"/>
        </authorList>
    </citation>
    <scope>IDENTIFICATION</scope>
</reference>
<feature type="compositionally biased region" description="Basic and acidic residues" evidence="1">
    <location>
        <begin position="430"/>
        <end position="445"/>
    </location>
</feature>
<dbReference type="PANTHER" id="PTHR12392">
    <property type="entry name" value="LADININ 1"/>
    <property type="match status" value="1"/>
</dbReference>
<dbReference type="InParanoid" id="A0A6J0SPC9"/>
<dbReference type="AlphaFoldDB" id="A0A6J0SPC9"/>
<evidence type="ECO:0000313" key="2">
    <source>
        <dbReference type="Proteomes" id="UP001652642"/>
    </source>
</evidence>
<keyword evidence="2" id="KW-1185">Reference proteome</keyword>
<feature type="region of interest" description="Disordered" evidence="1">
    <location>
        <begin position="259"/>
        <end position="295"/>
    </location>
</feature>
<sequence>MSFSRKNWSALSSLARQWSAEDEEEQERERRRRHRQQSSISEANEETSSTEKQDVIHQAPNRFCSSSEAKPPKLRSSKQESERTLIDTINEEENRSVRRRIEIFNHMKQDKKEAVGTRKLEKGAAVEKARPLSQPTQKQKIAVVEKCEGLTQKGPSRVKQENLVQEQEEATLEKQKSLDQEEKERILTNHENLDQEVKEPQTAKDEVFSDEEKAPNTCESPKLVAVQNEVATQQPQRASWERRSISRLEVKIQPRVRNFTETVSATSSSRPQVTERSIPKSTDETVNSPSNKDGSEASLIISRPLITYSSSFKRVTPRTISFRVVSKKDKEDDTVLSRSASMRLPANTGRLEEKLEKYTSAVQRAGSIKLAPSARRNFQSPLEGVASKRSIFETTVPSRVEPATLIRKESLKIPGGVSSRINLWISRTQEPSKDEGIKDIRRSENDPQQNQWGKHSDDS</sequence>
<feature type="region of interest" description="Disordered" evidence="1">
    <location>
        <begin position="110"/>
        <end position="138"/>
    </location>
</feature>
<evidence type="ECO:0000256" key="1">
    <source>
        <dbReference type="SAM" id="MobiDB-lite"/>
    </source>
</evidence>
<accession>A0A6J0SPC9</accession>
<dbReference type="KEGG" id="pvt:110073399"/>
<dbReference type="GeneID" id="110073399"/>
<feature type="region of interest" description="Disordered" evidence="1">
    <location>
        <begin position="1"/>
        <end position="91"/>
    </location>
</feature>
<dbReference type="RefSeq" id="XP_020638236.2">
    <property type="nucleotide sequence ID" value="XM_020782577.2"/>
</dbReference>
<dbReference type="OrthoDB" id="9948606at2759"/>
<organism evidence="2 3">
    <name type="scientific">Pogona vitticeps</name>
    <name type="common">central bearded dragon</name>
    <dbReference type="NCBI Taxonomy" id="103695"/>
    <lineage>
        <taxon>Eukaryota</taxon>
        <taxon>Metazoa</taxon>
        <taxon>Chordata</taxon>
        <taxon>Craniata</taxon>
        <taxon>Vertebrata</taxon>
        <taxon>Euteleostomi</taxon>
        <taxon>Lepidosauria</taxon>
        <taxon>Squamata</taxon>
        <taxon>Bifurcata</taxon>
        <taxon>Unidentata</taxon>
        <taxon>Episquamata</taxon>
        <taxon>Toxicofera</taxon>
        <taxon>Iguania</taxon>
        <taxon>Acrodonta</taxon>
        <taxon>Agamidae</taxon>
        <taxon>Amphibolurinae</taxon>
        <taxon>Pogona</taxon>
    </lineage>
</organism>
<proteinExistence type="predicted"/>
<dbReference type="Proteomes" id="UP001652642">
    <property type="component" value="Chromosome 4"/>
</dbReference>
<feature type="region of interest" description="Disordered" evidence="1">
    <location>
        <begin position="429"/>
        <end position="459"/>
    </location>
</feature>
<evidence type="ECO:0000313" key="3">
    <source>
        <dbReference type="RefSeq" id="XP_020638236.2"/>
    </source>
</evidence>
<feature type="compositionally biased region" description="Basic and acidic residues" evidence="1">
    <location>
        <begin position="171"/>
        <end position="214"/>
    </location>
</feature>
<dbReference type="GO" id="GO:0005198">
    <property type="term" value="F:structural molecule activity"/>
    <property type="evidence" value="ECO:0007669"/>
    <property type="project" value="InterPro"/>
</dbReference>
<dbReference type="CTD" id="3898"/>
<feature type="compositionally biased region" description="Polar residues" evidence="1">
    <location>
        <begin position="1"/>
        <end position="15"/>
    </location>
</feature>
<gene>
    <name evidence="3" type="primary">LAD1</name>
</gene>
<feature type="compositionally biased region" description="Basic and acidic residues" evidence="1">
    <location>
        <begin position="110"/>
        <end position="130"/>
    </location>
</feature>
<feature type="region of interest" description="Disordered" evidence="1">
    <location>
        <begin position="150"/>
        <end position="222"/>
    </location>
</feature>